<dbReference type="AlphaFoldDB" id="A0A1V9YJD9"/>
<gene>
    <name evidence="1" type="ORF">ACHHYP_20537</name>
</gene>
<name>A0A1V9YJD9_ACHHY</name>
<keyword evidence="2" id="KW-1185">Reference proteome</keyword>
<dbReference type="Proteomes" id="UP000243579">
    <property type="component" value="Unassembled WGS sequence"/>
</dbReference>
<reference evidence="1 2" key="1">
    <citation type="journal article" date="2014" name="Genome Biol. Evol.">
        <title>The secreted proteins of Achlya hypogyna and Thraustotheca clavata identify the ancestral oomycete secretome and reveal gene acquisitions by horizontal gene transfer.</title>
        <authorList>
            <person name="Misner I."/>
            <person name="Blouin N."/>
            <person name="Leonard G."/>
            <person name="Richards T.A."/>
            <person name="Lane C.E."/>
        </authorList>
    </citation>
    <scope>NUCLEOTIDE SEQUENCE [LARGE SCALE GENOMIC DNA]</scope>
    <source>
        <strain evidence="1 2">ATCC 48635</strain>
    </source>
</reference>
<evidence type="ECO:0000313" key="1">
    <source>
        <dbReference type="EMBL" id="OQR85841.1"/>
    </source>
</evidence>
<comment type="caution">
    <text evidence="1">The sequence shown here is derived from an EMBL/GenBank/DDBJ whole genome shotgun (WGS) entry which is preliminary data.</text>
</comment>
<proteinExistence type="predicted"/>
<protein>
    <submittedName>
        <fullName evidence="1">Uncharacterized protein</fullName>
    </submittedName>
</protein>
<organism evidence="1 2">
    <name type="scientific">Achlya hypogyna</name>
    <name type="common">Oomycete</name>
    <name type="synonym">Protoachlya hypogyna</name>
    <dbReference type="NCBI Taxonomy" id="1202772"/>
    <lineage>
        <taxon>Eukaryota</taxon>
        <taxon>Sar</taxon>
        <taxon>Stramenopiles</taxon>
        <taxon>Oomycota</taxon>
        <taxon>Saprolegniomycetes</taxon>
        <taxon>Saprolegniales</taxon>
        <taxon>Achlyaceae</taxon>
        <taxon>Achlya</taxon>
    </lineage>
</organism>
<dbReference type="OrthoDB" id="165010at2759"/>
<evidence type="ECO:0000313" key="2">
    <source>
        <dbReference type="Proteomes" id="UP000243579"/>
    </source>
</evidence>
<dbReference type="EMBL" id="JNBR01001579">
    <property type="protein sequence ID" value="OQR85841.1"/>
    <property type="molecule type" value="Genomic_DNA"/>
</dbReference>
<sequence length="200" mass="22901">MLVLVGRDGDNRNDWFLSSCLKNDVQLEGPPILCGRGTATLASKWADLKLVHCTRHLVMNGPHLRSTSQDDQDCLRQHLSRLGLSLPSAAAYYNKIDPTIWAIYPHIHITLLYGWRTANFVESTNSEALPARDMDPFHFLLHYMEDMMTTAYTHRTKAHQWVAEHHIITPYGKQILDAQQAQAPRHKIREYCNRGVREGS</sequence>
<accession>A0A1V9YJD9</accession>